<comment type="caution">
    <text evidence="1">The sequence shown here is derived from an EMBL/GenBank/DDBJ whole genome shotgun (WGS) entry which is preliminary data.</text>
</comment>
<name>A0A645AT60_9ZZZZ</name>
<organism evidence="1">
    <name type="scientific">bioreactor metagenome</name>
    <dbReference type="NCBI Taxonomy" id="1076179"/>
    <lineage>
        <taxon>unclassified sequences</taxon>
        <taxon>metagenomes</taxon>
        <taxon>ecological metagenomes</taxon>
    </lineage>
</organism>
<dbReference type="AlphaFoldDB" id="A0A645AT60"/>
<accession>A0A645AT60</accession>
<gene>
    <name evidence="1" type="ORF">SDC9_99516</name>
</gene>
<sequence length="85" mass="9733">MIDMMLELKKTKWVSVNGAGVLPEFHGRGGNALLYDEMEKTIREFGFEHAEFTQVAETAVQMRKDLINLGGQPYKNHRIFHKALV</sequence>
<evidence type="ECO:0008006" key="2">
    <source>
        <dbReference type="Google" id="ProtNLM"/>
    </source>
</evidence>
<protein>
    <recommendedName>
        <fullName evidence="2">N-acetyltransferase domain-containing protein</fullName>
    </recommendedName>
</protein>
<reference evidence="1" key="1">
    <citation type="submission" date="2019-08" db="EMBL/GenBank/DDBJ databases">
        <authorList>
            <person name="Kucharzyk K."/>
            <person name="Murdoch R.W."/>
            <person name="Higgins S."/>
            <person name="Loffler F."/>
        </authorList>
    </citation>
    <scope>NUCLEOTIDE SEQUENCE</scope>
</reference>
<evidence type="ECO:0000313" key="1">
    <source>
        <dbReference type="EMBL" id="MPM52754.1"/>
    </source>
</evidence>
<proteinExistence type="predicted"/>
<dbReference type="EMBL" id="VSSQ01014013">
    <property type="protein sequence ID" value="MPM52754.1"/>
    <property type="molecule type" value="Genomic_DNA"/>
</dbReference>